<dbReference type="EMBL" id="CP032096">
    <property type="protein sequence ID" value="QBZ83291.1"/>
    <property type="molecule type" value="Genomic_DNA"/>
</dbReference>
<dbReference type="GO" id="GO:0005737">
    <property type="term" value="C:cytoplasm"/>
    <property type="evidence" value="ECO:0007669"/>
    <property type="project" value="UniProtKB-SubCell"/>
</dbReference>
<dbReference type="InterPro" id="IPR012795">
    <property type="entry name" value="tRNA_Ile_lys_synt_N"/>
</dbReference>
<dbReference type="Pfam" id="PF01171">
    <property type="entry name" value="ATP_bind_3"/>
    <property type="match status" value="1"/>
</dbReference>
<dbReference type="CDD" id="cd01992">
    <property type="entry name" value="TilS_N"/>
    <property type="match status" value="1"/>
</dbReference>
<keyword evidence="4 8" id="KW-0819">tRNA processing</keyword>
<dbReference type="PANTHER" id="PTHR43033:SF1">
    <property type="entry name" value="TRNA(ILE)-LYSIDINE SYNTHASE-RELATED"/>
    <property type="match status" value="1"/>
</dbReference>
<dbReference type="Gene3D" id="3.40.50.620">
    <property type="entry name" value="HUPs"/>
    <property type="match status" value="1"/>
</dbReference>
<keyword evidence="3 8" id="KW-0436">Ligase</keyword>
<dbReference type="Proteomes" id="UP000296201">
    <property type="component" value="Chromosome"/>
</dbReference>
<dbReference type="Pfam" id="PF11734">
    <property type="entry name" value="TilS_C"/>
    <property type="match status" value="1"/>
</dbReference>
<protein>
    <recommendedName>
        <fullName evidence="8">tRNA(Ile)-lysidine synthase</fullName>
        <ecNumber evidence="8">6.3.4.19</ecNumber>
    </recommendedName>
    <alternativeName>
        <fullName evidence="8">tRNA(Ile)-2-lysyl-cytidine synthase</fullName>
    </alternativeName>
    <alternativeName>
        <fullName evidence="8">tRNA(Ile)-lysidine synthetase</fullName>
    </alternativeName>
</protein>
<evidence type="ECO:0000313" key="11">
    <source>
        <dbReference type="Proteomes" id="UP000296201"/>
    </source>
</evidence>
<sequence>MSYQKVELAISKLIHLYPSSVQFLVAFSGGLDSTVLLDALCKKVPLHSIHAVYVNHGLQPESKQWADVCKQVCERLGVTFESVDVEVSEVLRQGIESVARQKRYEALYNRTTKDTLLLTAHHQRDQAETLLLNMARGAGIAGLSGMPYAKETHWNGQILKHCRPLLNVDYDAIRDYAKQHRLDWVEDSSNQELDYRRNYLRHEVLPKIRQAWPFSDANFAKSAQHLNESLALLNELAEIDLQGSDYSDFYLSFTHVKELKWSRIKNMTRYWAQFYLSGFRLNAKIYQWLQECLNNKNPQAKPKMLLAHGELRFYNHVLYYFEDLKMNYSLAFDEFDAGALQFFNALRFSEQFSLEQKEKLEGAIVRPLQNDDLSLSEQKKALKKWFKENKIPEWDRQRWPVLEKEGQMVAILGFYTKKSF</sequence>
<evidence type="ECO:0000256" key="5">
    <source>
        <dbReference type="ARBA" id="ARBA00022741"/>
    </source>
</evidence>
<evidence type="ECO:0000256" key="7">
    <source>
        <dbReference type="ARBA" id="ARBA00048539"/>
    </source>
</evidence>
<keyword evidence="11" id="KW-1185">Reference proteome</keyword>
<comment type="function">
    <text evidence="8">Ligates lysine onto the cytidine present at position 34 of the AUA codon-specific tRNA(Ile) that contains the anticodon CAU, in an ATP-dependent manner. Cytidine is converted to lysidine, thus changing the amino acid specificity of the tRNA from methionine to isoleucine.</text>
</comment>
<gene>
    <name evidence="8 10" type="primary">tilS</name>
    <name evidence="10" type="ORF">GHNINEIG_01343</name>
</gene>
<name>A0A4P7NZK9_9GAMM</name>
<organism evidence="10 11">
    <name type="scientific">Hydrogenovibrio crunogenus</name>
    <dbReference type="NCBI Taxonomy" id="39765"/>
    <lineage>
        <taxon>Bacteria</taxon>
        <taxon>Pseudomonadati</taxon>
        <taxon>Pseudomonadota</taxon>
        <taxon>Gammaproteobacteria</taxon>
        <taxon>Thiotrichales</taxon>
        <taxon>Piscirickettsiaceae</taxon>
        <taxon>Hydrogenovibrio</taxon>
    </lineage>
</organism>
<dbReference type="InterPro" id="IPR012796">
    <property type="entry name" value="Lysidine-tRNA-synth_C"/>
</dbReference>
<evidence type="ECO:0000256" key="1">
    <source>
        <dbReference type="ARBA" id="ARBA00004496"/>
    </source>
</evidence>
<dbReference type="InterPro" id="IPR011063">
    <property type="entry name" value="TilS/TtcA_N"/>
</dbReference>
<evidence type="ECO:0000256" key="8">
    <source>
        <dbReference type="HAMAP-Rule" id="MF_01161"/>
    </source>
</evidence>
<evidence type="ECO:0000259" key="9">
    <source>
        <dbReference type="SMART" id="SM00977"/>
    </source>
</evidence>
<comment type="domain">
    <text evidence="8">The N-terminal region contains the highly conserved SGGXDS motif, predicted to be a P-loop motif involved in ATP binding.</text>
</comment>
<dbReference type="SUPFAM" id="SSF52402">
    <property type="entry name" value="Adenine nucleotide alpha hydrolases-like"/>
    <property type="match status" value="1"/>
</dbReference>
<dbReference type="RefSeq" id="WP_135795925.1">
    <property type="nucleotide sequence ID" value="NZ_CP032096.1"/>
</dbReference>
<dbReference type="AlphaFoldDB" id="A0A4P7NZK9"/>
<accession>A0A4P7NZK9</accession>
<feature type="domain" description="Lysidine-tRNA(Ile) synthetase C-terminal" evidence="9">
    <location>
        <begin position="363"/>
        <end position="418"/>
    </location>
</feature>
<dbReference type="NCBIfam" id="TIGR02432">
    <property type="entry name" value="lysidine_TilS_N"/>
    <property type="match status" value="1"/>
</dbReference>
<evidence type="ECO:0000256" key="3">
    <source>
        <dbReference type="ARBA" id="ARBA00022598"/>
    </source>
</evidence>
<evidence type="ECO:0000256" key="4">
    <source>
        <dbReference type="ARBA" id="ARBA00022694"/>
    </source>
</evidence>
<evidence type="ECO:0000256" key="6">
    <source>
        <dbReference type="ARBA" id="ARBA00022840"/>
    </source>
</evidence>
<comment type="catalytic activity">
    <reaction evidence="7 8">
        <text>cytidine(34) in tRNA(Ile2) + L-lysine + ATP = lysidine(34) in tRNA(Ile2) + AMP + diphosphate + H(+)</text>
        <dbReference type="Rhea" id="RHEA:43744"/>
        <dbReference type="Rhea" id="RHEA-COMP:10625"/>
        <dbReference type="Rhea" id="RHEA-COMP:10670"/>
        <dbReference type="ChEBI" id="CHEBI:15378"/>
        <dbReference type="ChEBI" id="CHEBI:30616"/>
        <dbReference type="ChEBI" id="CHEBI:32551"/>
        <dbReference type="ChEBI" id="CHEBI:33019"/>
        <dbReference type="ChEBI" id="CHEBI:82748"/>
        <dbReference type="ChEBI" id="CHEBI:83665"/>
        <dbReference type="ChEBI" id="CHEBI:456215"/>
        <dbReference type="EC" id="6.3.4.19"/>
    </reaction>
</comment>
<dbReference type="GO" id="GO:0032267">
    <property type="term" value="F:tRNA(Ile)-lysidine synthase activity"/>
    <property type="evidence" value="ECO:0007669"/>
    <property type="project" value="UniProtKB-EC"/>
</dbReference>
<keyword evidence="2 8" id="KW-0963">Cytoplasm</keyword>
<evidence type="ECO:0000256" key="2">
    <source>
        <dbReference type="ARBA" id="ARBA00022490"/>
    </source>
</evidence>
<evidence type="ECO:0000313" key="10">
    <source>
        <dbReference type="EMBL" id="QBZ83291.1"/>
    </source>
</evidence>
<dbReference type="NCBIfam" id="TIGR02433">
    <property type="entry name" value="lysidine_TilS_C"/>
    <property type="match status" value="1"/>
</dbReference>
<comment type="subcellular location">
    <subcellularLocation>
        <location evidence="1 8">Cytoplasm</location>
    </subcellularLocation>
</comment>
<reference evidence="10 11" key="1">
    <citation type="submission" date="2018-08" db="EMBL/GenBank/DDBJ databases">
        <title>Horizontal acquisition of hydrogen conversion ability and other habitat adaptations in Hydrogenovibrio crunogenus strains.</title>
        <authorList>
            <person name="Gonnella G."/>
            <person name="Adam N."/>
            <person name="Perner M."/>
        </authorList>
    </citation>
    <scope>NUCLEOTIDE SEQUENCE [LARGE SCALE GENOMIC DNA]</scope>
    <source>
        <strain evidence="10 11">SP-41</strain>
    </source>
</reference>
<dbReference type="SMART" id="SM00977">
    <property type="entry name" value="TilS_C"/>
    <property type="match status" value="1"/>
</dbReference>
<dbReference type="InterPro" id="IPR014729">
    <property type="entry name" value="Rossmann-like_a/b/a_fold"/>
</dbReference>
<dbReference type="OrthoDB" id="9807403at2"/>
<dbReference type="HAMAP" id="MF_01161">
    <property type="entry name" value="tRNA_Ile_lys_synt"/>
    <property type="match status" value="1"/>
</dbReference>
<proteinExistence type="inferred from homology"/>
<dbReference type="EC" id="6.3.4.19" evidence="8"/>
<keyword evidence="5 8" id="KW-0547">Nucleotide-binding</keyword>
<dbReference type="GO" id="GO:0006400">
    <property type="term" value="P:tRNA modification"/>
    <property type="evidence" value="ECO:0007669"/>
    <property type="project" value="UniProtKB-UniRule"/>
</dbReference>
<keyword evidence="6 8" id="KW-0067">ATP-binding</keyword>
<dbReference type="GO" id="GO:0005524">
    <property type="term" value="F:ATP binding"/>
    <property type="evidence" value="ECO:0007669"/>
    <property type="project" value="UniProtKB-UniRule"/>
</dbReference>
<dbReference type="InterPro" id="IPR012094">
    <property type="entry name" value="tRNA_Ile_lys_synt"/>
</dbReference>
<feature type="binding site" evidence="8">
    <location>
        <begin position="28"/>
        <end position="33"/>
    </location>
    <ligand>
        <name>ATP</name>
        <dbReference type="ChEBI" id="CHEBI:30616"/>
    </ligand>
</feature>
<dbReference type="PANTHER" id="PTHR43033">
    <property type="entry name" value="TRNA(ILE)-LYSIDINE SYNTHASE-RELATED"/>
    <property type="match status" value="1"/>
</dbReference>
<dbReference type="SUPFAM" id="SSF56037">
    <property type="entry name" value="PheT/TilS domain"/>
    <property type="match status" value="1"/>
</dbReference>
<comment type="similarity">
    <text evidence="8">Belongs to the tRNA(Ile)-lysidine synthase family.</text>
</comment>